<feature type="compositionally biased region" description="Low complexity" evidence="1">
    <location>
        <begin position="1093"/>
        <end position="1125"/>
    </location>
</feature>
<feature type="compositionally biased region" description="Polar residues" evidence="1">
    <location>
        <begin position="352"/>
        <end position="367"/>
    </location>
</feature>
<evidence type="ECO:0000313" key="2">
    <source>
        <dbReference type="EMBL" id="PWZ03270.1"/>
    </source>
</evidence>
<evidence type="ECO:0000256" key="1">
    <source>
        <dbReference type="SAM" id="MobiDB-lite"/>
    </source>
</evidence>
<feature type="compositionally biased region" description="Low complexity" evidence="1">
    <location>
        <begin position="85"/>
        <end position="102"/>
    </location>
</feature>
<name>A0A317XZ93_9BASI</name>
<evidence type="ECO:0000313" key="3">
    <source>
        <dbReference type="Proteomes" id="UP000246740"/>
    </source>
</evidence>
<feature type="compositionally biased region" description="Basic and acidic residues" evidence="1">
    <location>
        <begin position="724"/>
        <end position="737"/>
    </location>
</feature>
<feature type="region of interest" description="Disordered" evidence="1">
    <location>
        <begin position="335"/>
        <end position="634"/>
    </location>
</feature>
<reference evidence="2 3" key="1">
    <citation type="journal article" date="2018" name="Mol. Biol. Evol.">
        <title>Broad Genomic Sampling Reveals a Smut Pathogenic Ancestry of the Fungal Clade Ustilaginomycotina.</title>
        <authorList>
            <person name="Kijpornyongpan T."/>
            <person name="Mondo S.J."/>
            <person name="Barry K."/>
            <person name="Sandor L."/>
            <person name="Lee J."/>
            <person name="Lipzen A."/>
            <person name="Pangilinan J."/>
            <person name="LaButti K."/>
            <person name="Hainaut M."/>
            <person name="Henrissat B."/>
            <person name="Grigoriev I.V."/>
            <person name="Spatafora J.W."/>
            <person name="Aime M.C."/>
        </authorList>
    </citation>
    <scope>NUCLEOTIDE SEQUENCE [LARGE SCALE GENOMIC DNA]</scope>
    <source>
        <strain evidence="2 3">MCA 3645</strain>
    </source>
</reference>
<feature type="compositionally biased region" description="Low complexity" evidence="1">
    <location>
        <begin position="1059"/>
        <end position="1082"/>
    </location>
</feature>
<feature type="region of interest" description="Disordered" evidence="1">
    <location>
        <begin position="221"/>
        <end position="264"/>
    </location>
</feature>
<dbReference type="AlphaFoldDB" id="A0A317XZ93"/>
<feature type="compositionally biased region" description="Basic and acidic residues" evidence="1">
    <location>
        <begin position="747"/>
        <end position="756"/>
    </location>
</feature>
<feature type="compositionally biased region" description="Polar residues" evidence="1">
    <location>
        <begin position="757"/>
        <end position="781"/>
    </location>
</feature>
<dbReference type="OrthoDB" id="2552999at2759"/>
<feature type="compositionally biased region" description="Low complexity" evidence="1">
    <location>
        <begin position="928"/>
        <end position="942"/>
    </location>
</feature>
<feature type="compositionally biased region" description="Basic residues" evidence="1">
    <location>
        <begin position="1179"/>
        <end position="1191"/>
    </location>
</feature>
<keyword evidence="3" id="KW-1185">Reference proteome</keyword>
<proteinExistence type="predicted"/>
<feature type="region of interest" description="Disordered" evidence="1">
    <location>
        <begin position="647"/>
        <end position="1191"/>
    </location>
</feature>
<feature type="compositionally biased region" description="Low complexity" evidence="1">
    <location>
        <begin position="579"/>
        <end position="593"/>
    </location>
</feature>
<dbReference type="InParanoid" id="A0A317XZ93"/>
<feature type="compositionally biased region" description="Polar residues" evidence="1">
    <location>
        <begin position="1006"/>
        <end position="1015"/>
    </location>
</feature>
<sequence length="1191" mass="122434">MDLQTDDEGWIGGGASESMYANKHTPPPKDPTTPDGRKSHGNGNGNGSGNGNGAAGSSLLERMGMSEHLQTPPPKSRDSSDRLQTSTASSSPTSPFKTTPTSGIRRPGVKLPAPLPLTSPARNNGPISPNNTRTPLSASHPIPETPLKLSQRGGPQTPATPHYPLYPNHTPAHDGDASRASGLGLGLTPLKTPIPLANPDGARSPLNEPLHLRGRASSNASLTGFAAGSPLKSGRNDLQGGSLGLGSYSGMGNRSRSDSTEGGNQIDSMLERLRNARSGLGTSASIWAPKTADSTTETASSNAAAPTMSASSSSSSINGMTHTFGSGFNTGNMLGVQTGADRKRPTHRHNGLQLSLGQEINVMQNLDEQAEDELPSSSKSTAGLGDRFRIDPPLEDPEGEQDGWQGHVVPPTPSLGCDSSASSDEADGANKSGAGGKRSHTGFVGWGSSAGVDTRKSSLFSGLPSASELEANWSGDDDDEKRDDDQVFQQIQRAAKASSKNRTAASSAASNSAGGPSFSPLPPPPINYRSRTPSPTHGLLAVSPRLDSDREPRNRTASSSSSIGGLVLGVAAPVKESNSRASSARYSPASNRSLLPSDESDADADAETDRPKRGKERTSKSKPVAPAPASSVLGTIAAATQPGLETTEVAVSASSQATEGLHPPTGLEKKRSLKRDKSERIRGRRSSQSKDKDKETDKIRMSVLADAPASAIVKTGEIHPSSDLSEHVAKISLKDAARTSPQPKTAALEEHQDDSKTSTPAKETSNLPPATPSAGTVQSIPTAKDDLFSSPAEPKVELPAIKPPSPAKSSGEEQSILPAGEKNDEPTLKPKPSIASFDWAADDDELGDELPDLDDWGITLTPSKPPAPTLANKSSGVVAGSAALQVPGKKGRNGHGVADKGEDRGPGGGAWRSVSAGSRAKDPNGSSGLHPPAAAEGGAPLGIRIAGRAREASAEPLIKPGEKVAPARTPYGRWNKQADDSSSTGPAGKDDKFLPKGKGNRKAPDSRSTSAANSPRETKETERFTSINDGPGPGNDRKKEKDRLKDKEKEKPSVRPRIAADLGALAALLTPAEPSHKTAAGGKAHKDKKADKSASTMASTTAKAKDPGAASEASTALANSTTSAGAGAGAGAGGAAESMHALRPPPSVADSMHAPKSNAKSPSPSPLQASADQTAGKKSSAKRSGRGSGKK</sequence>
<feature type="compositionally biased region" description="Basic and acidic residues" evidence="1">
    <location>
        <begin position="1035"/>
        <end position="1053"/>
    </location>
</feature>
<feature type="compositionally biased region" description="Basic and acidic residues" evidence="1">
    <location>
        <begin position="688"/>
        <end position="700"/>
    </location>
</feature>
<feature type="region of interest" description="Disordered" evidence="1">
    <location>
        <begin position="287"/>
        <end position="318"/>
    </location>
</feature>
<feature type="compositionally biased region" description="Basic and acidic residues" evidence="1">
    <location>
        <begin position="607"/>
        <end position="619"/>
    </location>
</feature>
<dbReference type="Proteomes" id="UP000246740">
    <property type="component" value="Unassembled WGS sequence"/>
</dbReference>
<feature type="compositionally biased region" description="Low complexity" evidence="1">
    <location>
        <begin position="493"/>
        <end position="518"/>
    </location>
</feature>
<feature type="compositionally biased region" description="Acidic residues" evidence="1">
    <location>
        <begin position="840"/>
        <end position="855"/>
    </location>
</feature>
<gene>
    <name evidence="2" type="ORF">BCV70DRAFT_224763</name>
</gene>
<organism evidence="2 3">
    <name type="scientific">Testicularia cyperi</name>
    <dbReference type="NCBI Taxonomy" id="1882483"/>
    <lineage>
        <taxon>Eukaryota</taxon>
        <taxon>Fungi</taxon>
        <taxon>Dikarya</taxon>
        <taxon>Basidiomycota</taxon>
        <taxon>Ustilaginomycotina</taxon>
        <taxon>Ustilaginomycetes</taxon>
        <taxon>Ustilaginales</taxon>
        <taxon>Anthracoideaceae</taxon>
        <taxon>Testicularia</taxon>
    </lineage>
</organism>
<feature type="compositionally biased region" description="Low complexity" evidence="1">
    <location>
        <begin position="291"/>
        <end position="316"/>
    </location>
</feature>
<accession>A0A317XZ93</accession>
<protein>
    <submittedName>
        <fullName evidence="2">Uncharacterized protein</fullName>
    </submittedName>
</protein>
<feature type="compositionally biased region" description="Polar residues" evidence="1">
    <location>
        <begin position="120"/>
        <end position="137"/>
    </location>
</feature>
<feature type="region of interest" description="Disordered" evidence="1">
    <location>
        <begin position="1"/>
        <end position="184"/>
    </location>
</feature>
<feature type="compositionally biased region" description="Gly residues" evidence="1">
    <location>
        <begin position="42"/>
        <end position="54"/>
    </location>
</feature>
<feature type="compositionally biased region" description="Basic and acidic residues" evidence="1">
    <location>
        <begin position="667"/>
        <end position="681"/>
    </location>
</feature>
<dbReference type="EMBL" id="KZ819188">
    <property type="protein sequence ID" value="PWZ03270.1"/>
    <property type="molecule type" value="Genomic_DNA"/>
</dbReference>